<feature type="compositionally biased region" description="Acidic residues" evidence="1">
    <location>
        <begin position="682"/>
        <end position="694"/>
    </location>
</feature>
<keyword evidence="3" id="KW-1185">Reference proteome</keyword>
<name>A0A225DKV6_9BACT</name>
<organism evidence="2 3">
    <name type="scientific">Fimbriiglobus ruber</name>
    <dbReference type="NCBI Taxonomy" id="1908690"/>
    <lineage>
        <taxon>Bacteria</taxon>
        <taxon>Pseudomonadati</taxon>
        <taxon>Planctomycetota</taxon>
        <taxon>Planctomycetia</taxon>
        <taxon>Gemmatales</taxon>
        <taxon>Gemmataceae</taxon>
        <taxon>Fimbriiglobus</taxon>
    </lineage>
</organism>
<dbReference type="EMBL" id="NIDE01000011">
    <property type="protein sequence ID" value="OWK39218.1"/>
    <property type="molecule type" value="Genomic_DNA"/>
</dbReference>
<evidence type="ECO:0000256" key="1">
    <source>
        <dbReference type="SAM" id="MobiDB-lite"/>
    </source>
</evidence>
<gene>
    <name evidence="2" type="ORF">FRUB_06300</name>
</gene>
<accession>A0A225DKV6</accession>
<evidence type="ECO:0000313" key="3">
    <source>
        <dbReference type="Proteomes" id="UP000214646"/>
    </source>
</evidence>
<reference evidence="3" key="1">
    <citation type="submission" date="2017-06" db="EMBL/GenBank/DDBJ databases">
        <title>Genome analysis of Fimbriiglobus ruber SP5, the first member of the order Planctomycetales with confirmed chitinolytic capability.</title>
        <authorList>
            <person name="Ravin N.V."/>
            <person name="Rakitin A.L."/>
            <person name="Ivanova A.A."/>
            <person name="Beletsky A.V."/>
            <person name="Kulichevskaya I.S."/>
            <person name="Mardanov A.V."/>
            <person name="Dedysh S.N."/>
        </authorList>
    </citation>
    <scope>NUCLEOTIDE SEQUENCE [LARGE SCALE GENOMIC DNA]</scope>
    <source>
        <strain evidence="3">SP5</strain>
    </source>
</reference>
<feature type="region of interest" description="Disordered" evidence="1">
    <location>
        <begin position="667"/>
        <end position="694"/>
    </location>
</feature>
<sequence length="1331" mass="146623">MTPTGTDFTPLYPELTRRFDGLTALGYLNFSDGRPDPRFRKALADAFGFLIESGDPAPGVSTHKWLAGRLDELHAAGTAAFRDVSQVRDVLAGGFETVPAAYRAHHADLLAHQPDGVLFNPFFLARCCEVALAERAAGRDPAGAIRLLNDFVGYRPIAVLETRPQTDYYAHEKVCPVPIYFRGVGVAPGRYADLVRPALELLEQTDSTQLEEACFDPAKLDELAFDPRAIDHFHPVNKRPSVLFGEWDPHRIDGRGYFRRFVLRQPTLDTLLQWVDGPAGTTAPANRADRLFEASAALCGTILMGAGVSGAGPNYYDSTVTLSSLVQRIARYRDDFYKRLLAAVPGPLGDHLRAESARLKQPFAPVRQFLNQSIAVERAVHLQERRLALLFASMGYPTAARGRAAKIPAPAARFGSEIRLRQTEASFAIRAGRLANAHQLMSDVEDLLNRGIDCGALIDPWNILGYQGLFPIYPGRDDTVRDPRAEDLILTIGRQFDLYAQGLSAAAAGPDRSIETELRSDMRSLAGWWDKFATTAVTDLPRVQGGERTEAADHVAKATALWKTGGATDQAFWRRHREGFKTPAAFAQVIDALLTHGDYRAALALLVTWLGEADTVSLQDPSASFFRLAFRWLHGVTGDAVPAADRGPLVRRFFELLEANADDRWTVPDIGAPRAKPHREETDDQGDDDEEGEDDTFASAYEDVTFRDSADDGQEGAVADGGGAPAPGDFVLDGEAERAEDRLRFLAAVARLWRAAARPDLWPRSDSAAATAAGDWLRTARDNLADLHALIERLYKVNVPEPTGGVEGVMEFDRRRAVKGHLLELAVQTAVETGAAARALAALLSRAVELPAGDGGKPDPTRTPVSKPTDTPAWGSVAVRLERAVASGDKDGARRLLVLFVSLFKTEPLLVSPPADGGPPGPAVRAQTALQVVESLLARLPRLGLLRETYQLTKLARAMERNDPPEGRRVSSFDQLFRTAVTGVVDALLNAAREWGEDAAEDGPLASAVRQVAESFQALWVDHSVGLRLSALEAVLDADDWAPLRTFLKTYGDDLFTVRFLTLSNVRGILGQGVTSWLDREATSGDPDNRPKLVADWADEAPDRTQAARQFEIVLQALVEHYDEYRDYNTTTTQSDYGENLYILLDFLRLKVDYDRYAWRLRPLVLTHEVLCRRGFDRLASKWREFIAARTDKLSKELMTKLEAREAEHAIKLRTVRDRLEEGFVQPLRIDQAAARVARAATAARDGQPEDNPSFTGLLAAIQPLADHPSGVGLDVPAWLRRLEDELRKVRATDNEGDPDAFEQYPFPTAVGVDYPELKRQLQDWEKPIGE</sequence>
<feature type="region of interest" description="Disordered" evidence="1">
    <location>
        <begin position="711"/>
        <end position="731"/>
    </location>
</feature>
<protein>
    <submittedName>
        <fullName evidence="2">Uncharacterized protein</fullName>
    </submittedName>
</protein>
<evidence type="ECO:0000313" key="2">
    <source>
        <dbReference type="EMBL" id="OWK39218.1"/>
    </source>
</evidence>
<feature type="region of interest" description="Disordered" evidence="1">
    <location>
        <begin position="851"/>
        <end position="871"/>
    </location>
</feature>
<proteinExistence type="predicted"/>
<comment type="caution">
    <text evidence="2">The sequence shown here is derived from an EMBL/GenBank/DDBJ whole genome shotgun (WGS) entry which is preliminary data.</text>
</comment>
<dbReference type="Proteomes" id="UP000214646">
    <property type="component" value="Unassembled WGS sequence"/>
</dbReference>